<proteinExistence type="predicted"/>
<evidence type="ECO:0000256" key="1">
    <source>
        <dbReference type="ARBA" id="ARBA00004123"/>
    </source>
</evidence>
<dbReference type="Proteomes" id="UP001458880">
    <property type="component" value="Unassembled WGS sequence"/>
</dbReference>
<organism evidence="3 4">
    <name type="scientific">Popillia japonica</name>
    <name type="common">Japanese beetle</name>
    <dbReference type="NCBI Taxonomy" id="7064"/>
    <lineage>
        <taxon>Eukaryota</taxon>
        <taxon>Metazoa</taxon>
        <taxon>Ecdysozoa</taxon>
        <taxon>Arthropoda</taxon>
        <taxon>Hexapoda</taxon>
        <taxon>Insecta</taxon>
        <taxon>Pterygota</taxon>
        <taxon>Neoptera</taxon>
        <taxon>Endopterygota</taxon>
        <taxon>Coleoptera</taxon>
        <taxon>Polyphaga</taxon>
        <taxon>Scarabaeiformia</taxon>
        <taxon>Scarabaeidae</taxon>
        <taxon>Rutelinae</taxon>
        <taxon>Popillia</taxon>
    </lineage>
</organism>
<sequence length="94" mass="10608">MPRHYRRDPHMRPHKKHSADVIQRAREALRNGKSIRQASKDFSVPYTVLQRHIKHPNTIKTVGGQTVLSAAEEKAIGSGKIKGVRRMGISDGFI</sequence>
<dbReference type="SUPFAM" id="SSF46689">
    <property type="entry name" value="Homeodomain-like"/>
    <property type="match status" value="1"/>
</dbReference>
<protein>
    <submittedName>
        <fullName evidence="3">CENP-B N-terminal DNA-binding domain</fullName>
    </submittedName>
</protein>
<name>A0AAW1MH35_POPJA</name>
<accession>A0AAW1MH35</accession>
<dbReference type="InterPro" id="IPR009057">
    <property type="entry name" value="Homeodomain-like_sf"/>
</dbReference>
<dbReference type="GO" id="GO:0005634">
    <property type="term" value="C:nucleus"/>
    <property type="evidence" value="ECO:0007669"/>
    <property type="project" value="UniProtKB-SubCell"/>
</dbReference>
<feature type="domain" description="HTH psq-type" evidence="2">
    <location>
        <begin position="21"/>
        <end position="55"/>
    </location>
</feature>
<reference evidence="3 4" key="1">
    <citation type="journal article" date="2024" name="BMC Genomics">
        <title>De novo assembly and annotation of Popillia japonica's genome with initial clues to its potential as an invasive pest.</title>
        <authorList>
            <person name="Cucini C."/>
            <person name="Boschi S."/>
            <person name="Funari R."/>
            <person name="Cardaioli E."/>
            <person name="Iannotti N."/>
            <person name="Marturano G."/>
            <person name="Paoli F."/>
            <person name="Bruttini M."/>
            <person name="Carapelli A."/>
            <person name="Frati F."/>
            <person name="Nardi F."/>
        </authorList>
    </citation>
    <scope>NUCLEOTIDE SEQUENCE [LARGE SCALE GENOMIC DNA]</scope>
    <source>
        <strain evidence="3">DMR45628</strain>
    </source>
</reference>
<dbReference type="Gene3D" id="1.10.10.60">
    <property type="entry name" value="Homeodomain-like"/>
    <property type="match status" value="1"/>
</dbReference>
<dbReference type="Pfam" id="PF05225">
    <property type="entry name" value="HTH_psq"/>
    <property type="match status" value="1"/>
</dbReference>
<keyword evidence="4" id="KW-1185">Reference proteome</keyword>
<comment type="caution">
    <text evidence="3">The sequence shown here is derived from an EMBL/GenBank/DDBJ whole genome shotgun (WGS) entry which is preliminary data.</text>
</comment>
<evidence type="ECO:0000313" key="3">
    <source>
        <dbReference type="EMBL" id="KAK9745675.1"/>
    </source>
</evidence>
<dbReference type="AlphaFoldDB" id="A0AAW1MH35"/>
<dbReference type="EMBL" id="JASPKY010000046">
    <property type="protein sequence ID" value="KAK9745675.1"/>
    <property type="molecule type" value="Genomic_DNA"/>
</dbReference>
<evidence type="ECO:0000259" key="2">
    <source>
        <dbReference type="Pfam" id="PF05225"/>
    </source>
</evidence>
<evidence type="ECO:0000313" key="4">
    <source>
        <dbReference type="Proteomes" id="UP001458880"/>
    </source>
</evidence>
<keyword evidence="3" id="KW-0238">DNA-binding</keyword>
<gene>
    <name evidence="3" type="ORF">QE152_g6672</name>
</gene>
<dbReference type="GO" id="GO:0003677">
    <property type="term" value="F:DNA binding"/>
    <property type="evidence" value="ECO:0007669"/>
    <property type="project" value="UniProtKB-KW"/>
</dbReference>
<dbReference type="InterPro" id="IPR007889">
    <property type="entry name" value="HTH_Psq"/>
</dbReference>
<comment type="subcellular location">
    <subcellularLocation>
        <location evidence="1">Nucleus</location>
    </subcellularLocation>
</comment>